<dbReference type="GO" id="GO:0032259">
    <property type="term" value="P:methylation"/>
    <property type="evidence" value="ECO:0007669"/>
    <property type="project" value="UniProtKB-KW"/>
</dbReference>
<dbReference type="SUPFAM" id="SSF53335">
    <property type="entry name" value="S-adenosyl-L-methionine-dependent methyltransferases"/>
    <property type="match status" value="1"/>
</dbReference>
<dbReference type="Proteomes" id="UP000634805">
    <property type="component" value="Unassembled WGS sequence"/>
</dbReference>
<dbReference type="EMBL" id="CAJHIS010000021">
    <property type="protein sequence ID" value="CAD6494431.1"/>
    <property type="molecule type" value="Genomic_DNA"/>
</dbReference>
<dbReference type="PROSITE" id="PS00092">
    <property type="entry name" value="N6_MTASE"/>
    <property type="match status" value="1"/>
</dbReference>
<dbReference type="InterPro" id="IPR029063">
    <property type="entry name" value="SAM-dependent_MTases_sf"/>
</dbReference>
<gene>
    <name evidence="6" type="ORF">EMLJLAPB_00783</name>
</gene>
<dbReference type="GO" id="GO:0009007">
    <property type="term" value="F:site-specific DNA-methyltransferase (adenine-specific) activity"/>
    <property type="evidence" value="ECO:0007669"/>
    <property type="project" value="UniProtKB-EC"/>
</dbReference>
<dbReference type="EC" id="2.1.1.72" evidence="1"/>
<organism evidence="6 7">
    <name type="scientific">Candidatus Argoarchaeum ethanivorans</name>
    <dbReference type="NCBI Taxonomy" id="2608793"/>
    <lineage>
        <taxon>Archaea</taxon>
        <taxon>Methanobacteriati</taxon>
        <taxon>Methanobacteriota</taxon>
        <taxon>Stenosarchaea group</taxon>
        <taxon>Methanomicrobia</taxon>
        <taxon>Methanosarcinales</taxon>
        <taxon>Methanosarcinales incertae sedis</taxon>
        <taxon>GOM Arc I cluster</taxon>
        <taxon>Candidatus Argoarchaeum</taxon>
    </lineage>
</organism>
<keyword evidence="2 6" id="KW-0489">Methyltransferase</keyword>
<dbReference type="InterPro" id="IPR002052">
    <property type="entry name" value="DNA_methylase_N6_adenine_CS"/>
</dbReference>
<proteinExistence type="predicted"/>
<evidence type="ECO:0000256" key="2">
    <source>
        <dbReference type="ARBA" id="ARBA00022603"/>
    </source>
</evidence>
<keyword evidence="3 6" id="KW-0808">Transferase</keyword>
<comment type="catalytic activity">
    <reaction evidence="5">
        <text>a 2'-deoxyadenosine in DNA + S-adenosyl-L-methionine = an N(6)-methyl-2'-deoxyadenosine in DNA + S-adenosyl-L-homocysteine + H(+)</text>
        <dbReference type="Rhea" id="RHEA:15197"/>
        <dbReference type="Rhea" id="RHEA-COMP:12418"/>
        <dbReference type="Rhea" id="RHEA-COMP:12419"/>
        <dbReference type="ChEBI" id="CHEBI:15378"/>
        <dbReference type="ChEBI" id="CHEBI:57856"/>
        <dbReference type="ChEBI" id="CHEBI:59789"/>
        <dbReference type="ChEBI" id="CHEBI:90615"/>
        <dbReference type="ChEBI" id="CHEBI:90616"/>
        <dbReference type="EC" id="2.1.1.72"/>
    </reaction>
</comment>
<evidence type="ECO:0000313" key="7">
    <source>
        <dbReference type="Proteomes" id="UP000634805"/>
    </source>
</evidence>
<dbReference type="Pfam" id="PF02086">
    <property type="entry name" value="MethyltransfD12"/>
    <property type="match status" value="1"/>
</dbReference>
<dbReference type="GO" id="GO:0003676">
    <property type="term" value="F:nucleic acid binding"/>
    <property type="evidence" value="ECO:0007669"/>
    <property type="project" value="InterPro"/>
</dbReference>
<evidence type="ECO:0000313" key="6">
    <source>
        <dbReference type="EMBL" id="CAD6494431.1"/>
    </source>
</evidence>
<dbReference type="InterPro" id="IPR012327">
    <property type="entry name" value="MeTrfase_D12"/>
</dbReference>
<dbReference type="AlphaFoldDB" id="A0A811TDF0"/>
<evidence type="ECO:0000256" key="1">
    <source>
        <dbReference type="ARBA" id="ARBA00011900"/>
    </source>
</evidence>
<evidence type="ECO:0000256" key="4">
    <source>
        <dbReference type="ARBA" id="ARBA00022691"/>
    </source>
</evidence>
<keyword evidence="4" id="KW-0949">S-adenosyl-L-methionine</keyword>
<name>A0A811TDF0_9EURY</name>
<evidence type="ECO:0000256" key="5">
    <source>
        <dbReference type="ARBA" id="ARBA00047942"/>
    </source>
</evidence>
<accession>A0A811TDF0</accession>
<protein>
    <recommendedName>
        <fullName evidence="1">site-specific DNA-methyltransferase (adenine-specific)</fullName>
        <ecNumber evidence="1">2.1.1.72</ecNumber>
    </recommendedName>
</protein>
<reference evidence="6" key="1">
    <citation type="submission" date="2020-10" db="EMBL/GenBank/DDBJ databases">
        <authorList>
            <person name="Hahn C.J."/>
            <person name="Laso-Perez R."/>
            <person name="Vulcano F."/>
            <person name="Vaziourakis K.-M."/>
            <person name="Stokke R."/>
            <person name="Steen I.H."/>
            <person name="Teske A."/>
            <person name="Boetius A."/>
            <person name="Liebeke M."/>
            <person name="Amann R."/>
            <person name="Knittel K."/>
        </authorList>
    </citation>
    <scope>NUCLEOTIDE SEQUENCE</scope>
    <source>
        <strain evidence="6">Gfbio:e3339647-f889-4370-9287-4fb5cb688e4c:AG392D22_GoMArc1</strain>
    </source>
</reference>
<comment type="caution">
    <text evidence="6">The sequence shown here is derived from an EMBL/GenBank/DDBJ whole genome shotgun (WGS) entry which is preliminary data.</text>
</comment>
<dbReference type="GO" id="GO:0009307">
    <property type="term" value="P:DNA restriction-modification system"/>
    <property type="evidence" value="ECO:0007669"/>
    <property type="project" value="InterPro"/>
</dbReference>
<evidence type="ECO:0000256" key="3">
    <source>
        <dbReference type="ARBA" id="ARBA00022679"/>
    </source>
</evidence>
<sequence>MPWLFDIFSNLEFDSCLDIFGGTASVSYLLKTMGKSVTFNDYLTSNSITAKAIIQNNSVRLCPEDFNPLFERNDHPDIVTEVFSGIFFTDEENLQIDNLIYRIDFDRKTNLTGFKKDMALHSLFQSLLMKRPFNLFHRANLYIRTNDVKRSFGNKKTWDTPIKELMERIRLETNRAIFNNGKNHRVYNLDALEVEGGFDLVYIDPPYYAQDKRSPQDYYKYYHFLEGLSNYNSWKSKIDYNRKNRPILKEDVGFNKGSFIDDLTTLLSVHRESIIVMSYKSPGYPSIEKLKNIMEDTHKNPIVYSKKHSYSLNKNNGHYLENLIVAHPKC</sequence>